<dbReference type="PANTHER" id="PTHR14467:SF0">
    <property type="entry name" value="PROTEIN ARV1"/>
    <property type="match status" value="1"/>
</dbReference>
<evidence type="ECO:0000256" key="8">
    <source>
        <dbReference type="ARBA" id="ARBA00023098"/>
    </source>
</evidence>
<dbReference type="InterPro" id="IPR007290">
    <property type="entry name" value="Arv1"/>
</dbReference>
<dbReference type="Pfam" id="PF04161">
    <property type="entry name" value="Arv1"/>
    <property type="match status" value="1"/>
</dbReference>
<keyword evidence="12" id="KW-1185">Reference proteome</keyword>
<protein>
    <recommendedName>
        <fullName evidence="10">Protein ARV</fullName>
    </recommendedName>
</protein>
<comment type="similarity">
    <text evidence="2 10">Belongs to the ARV1 family.</text>
</comment>
<sequence length="104" mass="11802">MGDDGAEGEAPRCVGCGRRVRTLFVQYSPGNIRLMKCDVCKAVADPYIECEFMIILIDLILHKTRAYRHLLFNKLHIGSSLDKGILCQFILMHIVLDACIHFHL</sequence>
<dbReference type="GO" id="GO:0032541">
    <property type="term" value="C:cortical endoplasmic reticulum"/>
    <property type="evidence" value="ECO:0007669"/>
    <property type="project" value="TreeGrafter"/>
</dbReference>
<keyword evidence="7 10" id="KW-0445">Lipid transport</keyword>
<dbReference type="PANTHER" id="PTHR14467">
    <property type="entry name" value="ARV1"/>
    <property type="match status" value="1"/>
</dbReference>
<comment type="function">
    <text evidence="10">Regulates also the sphingolipid metabolism.</text>
</comment>
<dbReference type="GO" id="GO:0032366">
    <property type="term" value="P:intracellular sterol transport"/>
    <property type="evidence" value="ECO:0007669"/>
    <property type="project" value="UniProtKB-UniRule"/>
</dbReference>
<reference evidence="11" key="5">
    <citation type="journal article" date="2021" name="G3 (Bethesda)">
        <title>Aegilops tauschii genome assembly Aet v5.0 features greater sequence contiguity and improved annotation.</title>
        <authorList>
            <person name="Wang L."/>
            <person name="Zhu T."/>
            <person name="Rodriguez J.C."/>
            <person name="Deal K.R."/>
            <person name="Dubcovsky J."/>
            <person name="McGuire P.E."/>
            <person name="Lux T."/>
            <person name="Spannagl M."/>
            <person name="Mayer K.F.X."/>
            <person name="Baldrich P."/>
            <person name="Meyers B.C."/>
            <person name="Huo N."/>
            <person name="Gu Y.Q."/>
            <person name="Zhou H."/>
            <person name="Devos K.M."/>
            <person name="Bennetzen J.L."/>
            <person name="Unver T."/>
            <person name="Budak H."/>
            <person name="Gulick P.J."/>
            <person name="Galiba G."/>
            <person name="Kalapos B."/>
            <person name="Nelson D.R."/>
            <person name="Li P."/>
            <person name="You F.M."/>
            <person name="Luo M.C."/>
            <person name="Dvorak J."/>
        </authorList>
    </citation>
    <scope>NUCLEOTIDE SEQUENCE [LARGE SCALE GENOMIC DNA]</scope>
    <source>
        <strain evidence="11">cv. AL8/78</strain>
    </source>
</reference>
<dbReference type="GO" id="GO:0006665">
    <property type="term" value="P:sphingolipid metabolic process"/>
    <property type="evidence" value="ECO:0007669"/>
    <property type="project" value="UniProtKB-UniRule"/>
</dbReference>
<keyword evidence="6" id="KW-1133">Transmembrane helix</keyword>
<reference evidence="12" key="1">
    <citation type="journal article" date="2014" name="Science">
        <title>Ancient hybridizations among the ancestral genomes of bread wheat.</title>
        <authorList>
            <consortium name="International Wheat Genome Sequencing Consortium,"/>
            <person name="Marcussen T."/>
            <person name="Sandve S.R."/>
            <person name="Heier L."/>
            <person name="Spannagl M."/>
            <person name="Pfeifer M."/>
            <person name="Jakobsen K.S."/>
            <person name="Wulff B.B."/>
            <person name="Steuernagel B."/>
            <person name="Mayer K.F."/>
            <person name="Olsen O.A."/>
        </authorList>
    </citation>
    <scope>NUCLEOTIDE SEQUENCE [LARGE SCALE GENOMIC DNA]</scope>
    <source>
        <strain evidence="12">cv. AL8/78</strain>
    </source>
</reference>
<accession>A0A453LZR0</accession>
<dbReference type="GO" id="GO:0016125">
    <property type="term" value="P:sterol metabolic process"/>
    <property type="evidence" value="ECO:0007669"/>
    <property type="project" value="UniProtKB-UniRule"/>
</dbReference>
<keyword evidence="10" id="KW-0746">Sphingolipid metabolism</keyword>
<dbReference type="EnsemblPlants" id="AET5Gv20986100.23">
    <property type="protein sequence ID" value="AET5Gv20986100.23"/>
    <property type="gene ID" value="AET5Gv20986100"/>
</dbReference>
<dbReference type="AlphaFoldDB" id="A0A453LZR0"/>
<evidence type="ECO:0000313" key="12">
    <source>
        <dbReference type="Proteomes" id="UP000015105"/>
    </source>
</evidence>
<organism evidence="11 12">
    <name type="scientific">Aegilops tauschii subsp. strangulata</name>
    <name type="common">Goatgrass</name>
    <dbReference type="NCBI Taxonomy" id="200361"/>
    <lineage>
        <taxon>Eukaryota</taxon>
        <taxon>Viridiplantae</taxon>
        <taxon>Streptophyta</taxon>
        <taxon>Embryophyta</taxon>
        <taxon>Tracheophyta</taxon>
        <taxon>Spermatophyta</taxon>
        <taxon>Magnoliopsida</taxon>
        <taxon>Liliopsida</taxon>
        <taxon>Poales</taxon>
        <taxon>Poaceae</taxon>
        <taxon>BOP clade</taxon>
        <taxon>Pooideae</taxon>
        <taxon>Triticodae</taxon>
        <taxon>Triticeae</taxon>
        <taxon>Triticinae</taxon>
        <taxon>Aegilops</taxon>
    </lineage>
</organism>
<keyword evidence="4" id="KW-0812">Transmembrane</keyword>
<evidence type="ECO:0000256" key="6">
    <source>
        <dbReference type="ARBA" id="ARBA00022989"/>
    </source>
</evidence>
<dbReference type="Proteomes" id="UP000015105">
    <property type="component" value="Chromosome 5D"/>
</dbReference>
<reference evidence="11" key="4">
    <citation type="submission" date="2019-03" db="UniProtKB">
        <authorList>
            <consortium name="EnsemblPlants"/>
        </authorList>
    </citation>
    <scope>IDENTIFICATION</scope>
</reference>
<evidence type="ECO:0000256" key="3">
    <source>
        <dbReference type="ARBA" id="ARBA00022448"/>
    </source>
</evidence>
<evidence type="ECO:0000256" key="5">
    <source>
        <dbReference type="ARBA" id="ARBA00022824"/>
    </source>
</evidence>
<dbReference type="GO" id="GO:0097036">
    <property type="term" value="P:regulation of plasma membrane sterol distribution"/>
    <property type="evidence" value="ECO:0007669"/>
    <property type="project" value="UniProtKB-UniRule"/>
</dbReference>
<proteinExistence type="inferred from homology"/>
<keyword evidence="5 10" id="KW-0256">Endoplasmic reticulum</keyword>
<reference evidence="12" key="2">
    <citation type="journal article" date="2017" name="Nat. Plants">
        <title>The Aegilops tauschii genome reveals multiple impacts of transposons.</title>
        <authorList>
            <person name="Zhao G."/>
            <person name="Zou C."/>
            <person name="Li K."/>
            <person name="Wang K."/>
            <person name="Li T."/>
            <person name="Gao L."/>
            <person name="Zhang X."/>
            <person name="Wang H."/>
            <person name="Yang Z."/>
            <person name="Liu X."/>
            <person name="Jiang W."/>
            <person name="Mao L."/>
            <person name="Kong X."/>
            <person name="Jiao Y."/>
            <person name="Jia J."/>
        </authorList>
    </citation>
    <scope>NUCLEOTIDE SEQUENCE [LARGE SCALE GENOMIC DNA]</scope>
    <source>
        <strain evidence="12">cv. AL8/78</strain>
    </source>
</reference>
<evidence type="ECO:0000256" key="4">
    <source>
        <dbReference type="ARBA" id="ARBA00022692"/>
    </source>
</evidence>
<dbReference type="Gramene" id="AET5Gv20986100.23">
    <property type="protein sequence ID" value="AET5Gv20986100.23"/>
    <property type="gene ID" value="AET5Gv20986100"/>
</dbReference>
<dbReference type="GO" id="GO:0005789">
    <property type="term" value="C:endoplasmic reticulum membrane"/>
    <property type="evidence" value="ECO:0007669"/>
    <property type="project" value="UniProtKB-SubCell"/>
</dbReference>
<evidence type="ECO:0000256" key="7">
    <source>
        <dbReference type="ARBA" id="ARBA00023055"/>
    </source>
</evidence>
<comment type="subcellular location">
    <subcellularLocation>
        <location evidence="1 10">Endoplasmic reticulum membrane</location>
        <topology evidence="1 10">Multi-pass membrane protein</topology>
    </subcellularLocation>
</comment>
<keyword evidence="9" id="KW-0472">Membrane</keyword>
<reference evidence="11" key="3">
    <citation type="journal article" date="2017" name="Nature">
        <title>Genome sequence of the progenitor of the wheat D genome Aegilops tauschii.</title>
        <authorList>
            <person name="Luo M.C."/>
            <person name="Gu Y.Q."/>
            <person name="Puiu D."/>
            <person name="Wang H."/>
            <person name="Twardziok S.O."/>
            <person name="Deal K.R."/>
            <person name="Huo N."/>
            <person name="Zhu T."/>
            <person name="Wang L."/>
            <person name="Wang Y."/>
            <person name="McGuire P.E."/>
            <person name="Liu S."/>
            <person name="Long H."/>
            <person name="Ramasamy R.K."/>
            <person name="Rodriguez J.C."/>
            <person name="Van S.L."/>
            <person name="Yuan L."/>
            <person name="Wang Z."/>
            <person name="Xia Z."/>
            <person name="Xiao L."/>
            <person name="Anderson O.D."/>
            <person name="Ouyang S."/>
            <person name="Liang Y."/>
            <person name="Zimin A.V."/>
            <person name="Pertea G."/>
            <person name="Qi P."/>
            <person name="Bennetzen J.L."/>
            <person name="Dai X."/>
            <person name="Dawson M.W."/>
            <person name="Muller H.G."/>
            <person name="Kugler K."/>
            <person name="Rivarola-Duarte L."/>
            <person name="Spannagl M."/>
            <person name="Mayer K.F.X."/>
            <person name="Lu F.H."/>
            <person name="Bevan M.W."/>
            <person name="Leroy P."/>
            <person name="Li P."/>
            <person name="You F.M."/>
            <person name="Sun Q."/>
            <person name="Liu Z."/>
            <person name="Lyons E."/>
            <person name="Wicker T."/>
            <person name="Salzberg S.L."/>
            <person name="Devos K.M."/>
            <person name="Dvorak J."/>
        </authorList>
    </citation>
    <scope>NUCLEOTIDE SEQUENCE [LARGE SCALE GENOMIC DNA]</scope>
    <source>
        <strain evidence="11">cv. AL8/78</strain>
    </source>
</reference>
<dbReference type="GO" id="GO:0005794">
    <property type="term" value="C:Golgi apparatus"/>
    <property type="evidence" value="ECO:0007669"/>
    <property type="project" value="TreeGrafter"/>
</dbReference>
<evidence type="ECO:0000256" key="1">
    <source>
        <dbReference type="ARBA" id="ARBA00004477"/>
    </source>
</evidence>
<evidence type="ECO:0000256" key="2">
    <source>
        <dbReference type="ARBA" id="ARBA00009187"/>
    </source>
</evidence>
<comment type="function">
    <text evidence="10">Mediator of sterol homeostasis involved in sterol uptake, trafficking and distribution into membranes.</text>
</comment>
<evidence type="ECO:0000256" key="9">
    <source>
        <dbReference type="ARBA" id="ARBA00023136"/>
    </source>
</evidence>
<keyword evidence="3 10" id="KW-0813">Transport</keyword>
<name>A0A453LZR0_AEGTS</name>
<evidence type="ECO:0000256" key="10">
    <source>
        <dbReference type="RuleBase" id="RU368065"/>
    </source>
</evidence>
<keyword evidence="8 10" id="KW-0443">Lipid metabolism</keyword>
<dbReference type="Gramene" id="AET5Gv20986100.21">
    <property type="protein sequence ID" value="AET5Gv20986100.21"/>
    <property type="gene ID" value="AET5Gv20986100"/>
</dbReference>
<evidence type="ECO:0000313" key="11">
    <source>
        <dbReference type="EnsemblPlants" id="AET5Gv20986100.21"/>
    </source>
</evidence>
<dbReference type="EnsemblPlants" id="AET5Gv20986100.21">
    <property type="protein sequence ID" value="AET5Gv20986100.21"/>
    <property type="gene ID" value="AET5Gv20986100"/>
</dbReference>